<dbReference type="InterPro" id="IPR028889">
    <property type="entry name" value="USP"/>
</dbReference>
<gene>
    <name evidence="3" type="ORF">EI97DRAFT_184878</name>
</gene>
<accession>A0A6A6JXC5</accession>
<dbReference type="InterPro" id="IPR050164">
    <property type="entry name" value="Peptidase_C19"/>
</dbReference>
<keyword evidence="4" id="KW-1185">Reference proteome</keyword>
<dbReference type="GO" id="GO:0005634">
    <property type="term" value="C:nucleus"/>
    <property type="evidence" value="ECO:0007669"/>
    <property type="project" value="TreeGrafter"/>
</dbReference>
<protein>
    <submittedName>
        <fullName evidence="3">Cysteine proteinase</fullName>
    </submittedName>
</protein>
<dbReference type="OrthoDB" id="420187at2759"/>
<dbReference type="SUPFAM" id="SSF54001">
    <property type="entry name" value="Cysteine proteinases"/>
    <property type="match status" value="1"/>
</dbReference>
<dbReference type="InterPro" id="IPR038765">
    <property type="entry name" value="Papain-like_cys_pep_sf"/>
</dbReference>
<dbReference type="PANTHER" id="PTHR24006">
    <property type="entry name" value="UBIQUITIN CARBOXYL-TERMINAL HYDROLASE"/>
    <property type="match status" value="1"/>
</dbReference>
<feature type="region of interest" description="Disordered" evidence="1">
    <location>
        <begin position="56"/>
        <end position="131"/>
    </location>
</feature>
<dbReference type="PROSITE" id="PS50235">
    <property type="entry name" value="USP_3"/>
    <property type="match status" value="1"/>
</dbReference>
<dbReference type="GeneID" id="54546721"/>
<evidence type="ECO:0000313" key="3">
    <source>
        <dbReference type="EMBL" id="KAF2279719.1"/>
    </source>
</evidence>
<evidence type="ECO:0000256" key="1">
    <source>
        <dbReference type="SAM" id="MobiDB-lite"/>
    </source>
</evidence>
<organism evidence="3 4">
    <name type="scientific">Westerdykella ornata</name>
    <dbReference type="NCBI Taxonomy" id="318751"/>
    <lineage>
        <taxon>Eukaryota</taxon>
        <taxon>Fungi</taxon>
        <taxon>Dikarya</taxon>
        <taxon>Ascomycota</taxon>
        <taxon>Pezizomycotina</taxon>
        <taxon>Dothideomycetes</taxon>
        <taxon>Pleosporomycetidae</taxon>
        <taxon>Pleosporales</taxon>
        <taxon>Sporormiaceae</taxon>
        <taxon>Westerdykella</taxon>
    </lineage>
</organism>
<name>A0A6A6JXC5_WESOR</name>
<dbReference type="AlphaFoldDB" id="A0A6A6JXC5"/>
<feature type="region of interest" description="Disordered" evidence="1">
    <location>
        <begin position="153"/>
        <end position="180"/>
    </location>
</feature>
<dbReference type="GO" id="GO:0005829">
    <property type="term" value="C:cytosol"/>
    <property type="evidence" value="ECO:0007669"/>
    <property type="project" value="TreeGrafter"/>
</dbReference>
<dbReference type="GO" id="GO:0016579">
    <property type="term" value="P:protein deubiquitination"/>
    <property type="evidence" value="ECO:0007669"/>
    <property type="project" value="InterPro"/>
</dbReference>
<dbReference type="Proteomes" id="UP000800097">
    <property type="component" value="Unassembled WGS sequence"/>
</dbReference>
<dbReference type="RefSeq" id="XP_033657258.1">
    <property type="nucleotide sequence ID" value="XM_033793546.1"/>
</dbReference>
<dbReference type="Pfam" id="PF00443">
    <property type="entry name" value="UCH"/>
    <property type="match status" value="1"/>
</dbReference>
<proteinExistence type="predicted"/>
<feature type="domain" description="USP" evidence="2">
    <location>
        <begin position="228"/>
        <end position="499"/>
    </location>
</feature>
<dbReference type="Gene3D" id="3.90.70.10">
    <property type="entry name" value="Cysteine proteinases"/>
    <property type="match status" value="1"/>
</dbReference>
<dbReference type="EMBL" id="ML986486">
    <property type="protein sequence ID" value="KAF2279719.1"/>
    <property type="molecule type" value="Genomic_DNA"/>
</dbReference>
<reference evidence="3" key="1">
    <citation type="journal article" date="2020" name="Stud. Mycol.">
        <title>101 Dothideomycetes genomes: a test case for predicting lifestyles and emergence of pathogens.</title>
        <authorList>
            <person name="Haridas S."/>
            <person name="Albert R."/>
            <person name="Binder M."/>
            <person name="Bloem J."/>
            <person name="Labutti K."/>
            <person name="Salamov A."/>
            <person name="Andreopoulos B."/>
            <person name="Baker S."/>
            <person name="Barry K."/>
            <person name="Bills G."/>
            <person name="Bluhm B."/>
            <person name="Cannon C."/>
            <person name="Castanera R."/>
            <person name="Culley D."/>
            <person name="Daum C."/>
            <person name="Ezra D."/>
            <person name="Gonzalez J."/>
            <person name="Henrissat B."/>
            <person name="Kuo A."/>
            <person name="Liang C."/>
            <person name="Lipzen A."/>
            <person name="Lutzoni F."/>
            <person name="Magnuson J."/>
            <person name="Mondo S."/>
            <person name="Nolan M."/>
            <person name="Ohm R."/>
            <person name="Pangilinan J."/>
            <person name="Park H.-J."/>
            <person name="Ramirez L."/>
            <person name="Alfaro M."/>
            <person name="Sun H."/>
            <person name="Tritt A."/>
            <person name="Yoshinaga Y."/>
            <person name="Zwiers L.-H."/>
            <person name="Turgeon B."/>
            <person name="Goodwin S."/>
            <person name="Spatafora J."/>
            <person name="Crous P."/>
            <person name="Grigoriev I."/>
        </authorList>
    </citation>
    <scope>NUCLEOTIDE SEQUENCE</scope>
    <source>
        <strain evidence="3">CBS 379.55</strain>
    </source>
</reference>
<sequence>MIPVSGTQLSRDFNHLIQQAYALVREAERVGQQIVAENERLRLENRKLKAEIQLNRAGKRKREDEEELEHSVKKIKQQGPSQADDRSPQTTRPRPNEKTKKPKKPSPSKPIVSRVPDTPKKPLQAKPKPNVRISKTIHHPVIPRVEKCGNFKPPSAAARGTSQAVQSSHPPVRPAREQPEPAQVCTLSEANIELLGNKNEKTGKEAHAEAVRTALKTLDADPPPLQPRGLRNRGTECFANSVLQCLATVLPPDWLEEHLNAHILTKDDSAEPSVYKPIDLFLTLIGDLRSKDKTVLTSTEFLHALCADAGVRDRELDGSEQVDAFDFLSAMLDCLSEGANWPKHLMGAEQLALMHPLIDALFRVKGAKRFTCHHCGYARLAPSDKHWVLQYIGYHQESLTVPALLDHHATPIQFDDYFCENCLHKGEAIEQWAGLQHLPEILIIRASRALADPYQPLDIDERVNPRYSTYGITLEETLDMQAYTLQDSERTKYSLQGVV</sequence>
<feature type="compositionally biased region" description="Polar residues" evidence="1">
    <location>
        <begin position="160"/>
        <end position="169"/>
    </location>
</feature>
<evidence type="ECO:0000259" key="2">
    <source>
        <dbReference type="PROSITE" id="PS50235"/>
    </source>
</evidence>
<evidence type="ECO:0000313" key="4">
    <source>
        <dbReference type="Proteomes" id="UP000800097"/>
    </source>
</evidence>
<dbReference type="GO" id="GO:0004843">
    <property type="term" value="F:cysteine-type deubiquitinase activity"/>
    <property type="evidence" value="ECO:0007669"/>
    <property type="project" value="InterPro"/>
</dbReference>
<dbReference type="InterPro" id="IPR001394">
    <property type="entry name" value="Peptidase_C19_UCH"/>
</dbReference>